<reference evidence="14" key="1">
    <citation type="submission" date="2020-01" db="EMBL/GenBank/DDBJ databases">
        <title>Genome sequence of Kobresia littledalei, the first chromosome-level genome in the family Cyperaceae.</title>
        <authorList>
            <person name="Qu G."/>
        </authorList>
    </citation>
    <scope>NUCLEOTIDE SEQUENCE</scope>
    <source>
        <strain evidence="14">C.B.Clarke</strain>
        <tissue evidence="14">Leaf</tissue>
    </source>
</reference>
<comment type="similarity">
    <text evidence="2 12">Belongs to the glycosyltransferase 43 family.</text>
</comment>
<dbReference type="AlphaFoldDB" id="A0A833W033"/>
<evidence type="ECO:0000256" key="5">
    <source>
        <dbReference type="ARBA" id="ARBA00022692"/>
    </source>
</evidence>
<evidence type="ECO:0000256" key="6">
    <source>
        <dbReference type="ARBA" id="ARBA00022968"/>
    </source>
</evidence>
<sequence>MKVAVFLQQMQSYREREIKGISPFWLLIHLLCCIVSTVLGFRFSRLLFFLFFSTSPLLSPHHLSTITTTTTTTTITTITTTFSALASTNSTTSSLPHSTALNTTTTPTITAFSQPVTTHPVVGRHGIRVRPWPHPDPVEVMRAHQIIRQVQLEQRKMFSPTKNPRPIVIVTPTYSRATQALHLTALAQTLRLVPYRVTWVVIEAGGVTDGTASILARSRVPFMHIGFDESMPDSLEARRFVEAKMRVHALRLISGQKREGIVVFADESNIHDLKLFDEAQKVKSIGAIRLSFLTDPRNPYQENNLQAIPPVQGPVCNSEGQVSGWHTLDASNDGFNPQTMDWTGFVLDLKWLSEKDLDKIDENLNGLLGDNGSGIEPLGNCGEKVLVWWIRAETQPNTKFPSGWAIENGIPSKSETNSTAKRR</sequence>
<keyword evidence="6 12" id="KW-0735">Signal-anchor</keyword>
<keyword evidence="9 12" id="KW-0472">Membrane</keyword>
<evidence type="ECO:0000256" key="11">
    <source>
        <dbReference type="ARBA" id="ARBA00023316"/>
    </source>
</evidence>
<dbReference type="Proteomes" id="UP000623129">
    <property type="component" value="Unassembled WGS sequence"/>
</dbReference>
<dbReference type="GO" id="GO:0010417">
    <property type="term" value="P:glucuronoxylan biosynthetic process"/>
    <property type="evidence" value="ECO:0007669"/>
    <property type="project" value="TreeGrafter"/>
</dbReference>
<evidence type="ECO:0000256" key="1">
    <source>
        <dbReference type="ARBA" id="ARBA00004323"/>
    </source>
</evidence>
<keyword evidence="5 12" id="KW-0812">Transmembrane</keyword>
<keyword evidence="7 12" id="KW-1133">Transmembrane helix</keyword>
<evidence type="ECO:0000256" key="13">
    <source>
        <dbReference type="SAM" id="MobiDB-lite"/>
    </source>
</evidence>
<comment type="subcellular location">
    <subcellularLocation>
        <location evidence="1 12">Golgi apparatus membrane</location>
        <topology evidence="1 12">Single-pass type II membrane protein</topology>
    </subcellularLocation>
</comment>
<name>A0A833W033_9POAL</name>
<dbReference type="OrthoDB" id="680687at2759"/>
<proteinExistence type="inferred from homology"/>
<gene>
    <name evidence="14" type="ORF">FCM35_KLT16425</name>
</gene>
<dbReference type="PANTHER" id="PTHR10896">
    <property type="entry name" value="GALACTOSYLGALACTOSYLXYLOSYLPROTEIN 3-BETA-GLUCURONOSYLTRANSFERASE BETA-1,3-GLUCURONYLTRANSFERASE"/>
    <property type="match status" value="1"/>
</dbReference>
<feature type="region of interest" description="Disordered" evidence="13">
    <location>
        <begin position="402"/>
        <end position="423"/>
    </location>
</feature>
<dbReference type="GO" id="GO:0071555">
    <property type="term" value="P:cell wall organization"/>
    <property type="evidence" value="ECO:0007669"/>
    <property type="project" value="UniProtKB-KW"/>
</dbReference>
<evidence type="ECO:0000256" key="12">
    <source>
        <dbReference type="RuleBase" id="RU363127"/>
    </source>
</evidence>
<dbReference type="InterPro" id="IPR005027">
    <property type="entry name" value="Glyco_trans_43"/>
</dbReference>
<comment type="function">
    <text evidence="12">Involved in the synthesis of glucuronoxylan hemicellulose in secondary cell walls.</text>
</comment>
<dbReference type="EC" id="2.4.-.-" evidence="12"/>
<dbReference type="SUPFAM" id="SSF53448">
    <property type="entry name" value="Nucleotide-diphospho-sugar transferases"/>
    <property type="match status" value="1"/>
</dbReference>
<dbReference type="Pfam" id="PF03360">
    <property type="entry name" value="Glyco_transf_43"/>
    <property type="match status" value="1"/>
</dbReference>
<evidence type="ECO:0000256" key="7">
    <source>
        <dbReference type="ARBA" id="ARBA00022989"/>
    </source>
</evidence>
<keyword evidence="11 12" id="KW-0961">Cell wall biogenesis/degradation</keyword>
<dbReference type="Gene3D" id="3.90.550.10">
    <property type="entry name" value="Spore Coat Polysaccharide Biosynthesis Protein SpsA, Chain A"/>
    <property type="match status" value="1"/>
</dbReference>
<evidence type="ECO:0000256" key="8">
    <source>
        <dbReference type="ARBA" id="ARBA00023034"/>
    </source>
</evidence>
<protein>
    <recommendedName>
        <fullName evidence="12">Glycosyltransferases</fullName>
        <ecNumber evidence="12">2.4.-.-</ecNumber>
    </recommendedName>
</protein>
<comment type="caution">
    <text evidence="14">The sequence shown here is derived from an EMBL/GenBank/DDBJ whole genome shotgun (WGS) entry which is preliminary data.</text>
</comment>
<dbReference type="PANTHER" id="PTHR10896:SF17">
    <property type="entry name" value="BETA-1,4-XYLOSYLTRANSFERASE IRX14H-RELATED"/>
    <property type="match status" value="1"/>
</dbReference>
<dbReference type="GO" id="GO:0000139">
    <property type="term" value="C:Golgi membrane"/>
    <property type="evidence" value="ECO:0007669"/>
    <property type="project" value="UniProtKB-SubCell"/>
</dbReference>
<feature type="compositionally biased region" description="Polar residues" evidence="13">
    <location>
        <begin position="411"/>
        <end position="423"/>
    </location>
</feature>
<evidence type="ECO:0000256" key="4">
    <source>
        <dbReference type="ARBA" id="ARBA00022679"/>
    </source>
</evidence>
<keyword evidence="4 12" id="KW-0808">Transferase</keyword>
<feature type="transmembrane region" description="Helical" evidence="12">
    <location>
        <begin position="24"/>
        <end position="52"/>
    </location>
</feature>
<dbReference type="EMBL" id="SWLB01000004">
    <property type="protein sequence ID" value="KAF3338954.1"/>
    <property type="molecule type" value="Genomic_DNA"/>
</dbReference>
<dbReference type="GO" id="GO:0042285">
    <property type="term" value="F:xylosyltransferase activity"/>
    <property type="evidence" value="ECO:0007669"/>
    <property type="project" value="TreeGrafter"/>
</dbReference>
<keyword evidence="3" id="KW-0328">Glycosyltransferase</keyword>
<dbReference type="GO" id="GO:0015018">
    <property type="term" value="F:galactosylgalactosylxylosylprotein 3-beta-glucuronosyltransferase activity"/>
    <property type="evidence" value="ECO:0007669"/>
    <property type="project" value="InterPro"/>
</dbReference>
<evidence type="ECO:0000313" key="15">
    <source>
        <dbReference type="Proteomes" id="UP000623129"/>
    </source>
</evidence>
<evidence type="ECO:0000256" key="3">
    <source>
        <dbReference type="ARBA" id="ARBA00022676"/>
    </source>
</evidence>
<evidence type="ECO:0000313" key="14">
    <source>
        <dbReference type="EMBL" id="KAF3338954.1"/>
    </source>
</evidence>
<keyword evidence="8 12" id="KW-0333">Golgi apparatus</keyword>
<keyword evidence="15" id="KW-1185">Reference proteome</keyword>
<dbReference type="GO" id="GO:0009834">
    <property type="term" value="P:plant-type secondary cell wall biogenesis"/>
    <property type="evidence" value="ECO:0007669"/>
    <property type="project" value="TreeGrafter"/>
</dbReference>
<evidence type="ECO:0000256" key="10">
    <source>
        <dbReference type="ARBA" id="ARBA00023180"/>
    </source>
</evidence>
<evidence type="ECO:0000256" key="2">
    <source>
        <dbReference type="ARBA" id="ARBA00007706"/>
    </source>
</evidence>
<keyword evidence="10" id="KW-0325">Glycoprotein</keyword>
<evidence type="ECO:0000256" key="9">
    <source>
        <dbReference type="ARBA" id="ARBA00023136"/>
    </source>
</evidence>
<organism evidence="14 15">
    <name type="scientific">Carex littledalei</name>
    <dbReference type="NCBI Taxonomy" id="544730"/>
    <lineage>
        <taxon>Eukaryota</taxon>
        <taxon>Viridiplantae</taxon>
        <taxon>Streptophyta</taxon>
        <taxon>Embryophyta</taxon>
        <taxon>Tracheophyta</taxon>
        <taxon>Spermatophyta</taxon>
        <taxon>Magnoliopsida</taxon>
        <taxon>Liliopsida</taxon>
        <taxon>Poales</taxon>
        <taxon>Cyperaceae</taxon>
        <taxon>Cyperoideae</taxon>
        <taxon>Cariceae</taxon>
        <taxon>Carex</taxon>
        <taxon>Carex subgen. Euthyceras</taxon>
    </lineage>
</organism>
<dbReference type="InterPro" id="IPR029044">
    <property type="entry name" value="Nucleotide-diphossugar_trans"/>
</dbReference>
<accession>A0A833W033</accession>